<evidence type="ECO:0000313" key="3">
    <source>
        <dbReference type="Proteomes" id="UP000073492"/>
    </source>
</evidence>
<dbReference type="PANTHER" id="PTHR35340">
    <property type="entry name" value="PQQ ENZYME REPEAT PROTEIN-RELATED"/>
    <property type="match status" value="1"/>
</dbReference>
<gene>
    <name evidence="2" type="ORF">AC579_1371</name>
</gene>
<keyword evidence="1" id="KW-0732">Signal</keyword>
<organism evidence="2 3">
    <name type="scientific">Pseudocercospora musae</name>
    <dbReference type="NCBI Taxonomy" id="113226"/>
    <lineage>
        <taxon>Eukaryota</taxon>
        <taxon>Fungi</taxon>
        <taxon>Dikarya</taxon>
        <taxon>Ascomycota</taxon>
        <taxon>Pezizomycotina</taxon>
        <taxon>Dothideomycetes</taxon>
        <taxon>Dothideomycetidae</taxon>
        <taxon>Mycosphaerellales</taxon>
        <taxon>Mycosphaerellaceae</taxon>
        <taxon>Pseudocercospora</taxon>
    </lineage>
</organism>
<dbReference type="PANTHER" id="PTHR35340:SF8">
    <property type="entry name" value="ASST-DOMAIN-CONTAINING PROTEIN"/>
    <property type="match status" value="1"/>
</dbReference>
<keyword evidence="3" id="KW-1185">Reference proteome</keyword>
<evidence type="ECO:0000256" key="1">
    <source>
        <dbReference type="SAM" id="SignalP"/>
    </source>
</evidence>
<dbReference type="AlphaFoldDB" id="A0A139IKF5"/>
<reference evidence="2 3" key="1">
    <citation type="submission" date="2015-07" db="EMBL/GenBank/DDBJ databases">
        <title>Comparative genomics of the Sigatoka disease complex on banana suggests a link between parallel evolutionary changes in Pseudocercospora fijiensis and Pseudocercospora eumusae and increased virulence on the banana host.</title>
        <authorList>
            <person name="Chang T.-C."/>
            <person name="Salvucci A."/>
            <person name="Crous P.W."/>
            <person name="Stergiopoulos I."/>
        </authorList>
    </citation>
    <scope>NUCLEOTIDE SEQUENCE [LARGE SCALE GENOMIC DNA]</scope>
    <source>
        <strain evidence="2 3">CBS 116634</strain>
    </source>
</reference>
<dbReference type="InterPro" id="IPR053143">
    <property type="entry name" value="Arylsulfate_ST"/>
</dbReference>
<comment type="caution">
    <text evidence="2">The sequence shown here is derived from an EMBL/GenBank/DDBJ whole genome shotgun (WGS) entry which is preliminary data.</text>
</comment>
<sequence length="605" mass="68129">MVPAIPWACLCLIGIATARDPAGFEDGKDLENFVTRPELRAPRYIVSKHHPAHHISEGYWFVAHYPSLFDADPSFRKEHVPCQTGPHIYDNDGQLVWSGACEYGNRNVFDFKPVMVNGKHHLTFFVSGNNREVDEIPADRVKEAGVMMNNQYQEVARVHQVGFKLLDVHEFTVLPDGKSALISTTYPKEVIATEIGQAERAILVYGFQEVDMKTGELVYDWDPLENGIMLNESCDATGMEGDVGWWDYFHLNSVDKFANGDYLISGRHTSTIYRISKDDGHVIWRLGGNMSDFTMSQDVPFYWQHHVQIRAESNTEIVISVFDNAGEDLDRNLQIPQSRSVGKIITLDTPAMTAKILRQFPRPDGQRTGKLGSLQTIGEDINTANVFIDWAQRSFISEYDRDNVLVMEARLQSSRMSTYRAYKYPFVGNPIDLPVMKVVPIAYDQEVASIFYVSWNGATEVSQWAFYGSVDDRNTTFEKLATVKKNGFETSWVTPGKFSYAYVEALDKSGHVLNTSATTKVDIVDQARYQVVYPEAATVDKKHASGAESTDSSSQHFIPGTLPALIVDVFALFGAYSLVRSLIPEFVKRRKGYRIVAHDHQSILG</sequence>
<dbReference type="Proteomes" id="UP000073492">
    <property type="component" value="Unassembled WGS sequence"/>
</dbReference>
<dbReference type="EMBL" id="LFZO01000063">
    <property type="protein sequence ID" value="KXT15221.1"/>
    <property type="molecule type" value="Genomic_DNA"/>
</dbReference>
<proteinExistence type="predicted"/>
<evidence type="ECO:0008006" key="4">
    <source>
        <dbReference type="Google" id="ProtNLM"/>
    </source>
</evidence>
<feature type="signal peptide" evidence="1">
    <location>
        <begin position="1"/>
        <end position="18"/>
    </location>
</feature>
<feature type="chain" id="PRO_5007297525" description="ASST-domain-containing protein" evidence="1">
    <location>
        <begin position="19"/>
        <end position="605"/>
    </location>
</feature>
<accession>A0A139IKF5</accession>
<dbReference type="OrthoDB" id="5427350at2759"/>
<dbReference type="InterPro" id="IPR011047">
    <property type="entry name" value="Quinoprotein_ADH-like_sf"/>
</dbReference>
<protein>
    <recommendedName>
        <fullName evidence="4">ASST-domain-containing protein</fullName>
    </recommendedName>
</protein>
<dbReference type="STRING" id="113226.A0A139IKF5"/>
<name>A0A139IKF5_9PEZI</name>
<dbReference type="SUPFAM" id="SSF50998">
    <property type="entry name" value="Quinoprotein alcohol dehydrogenase-like"/>
    <property type="match status" value="1"/>
</dbReference>
<dbReference type="InterPro" id="IPR039535">
    <property type="entry name" value="ASST-like"/>
</dbReference>
<evidence type="ECO:0000313" key="2">
    <source>
        <dbReference type="EMBL" id="KXT15221.1"/>
    </source>
</evidence>
<dbReference type="Pfam" id="PF14269">
    <property type="entry name" value="Arylsulfotran_2"/>
    <property type="match status" value="1"/>
</dbReference>